<organism evidence="2 3">
    <name type="scientific">Planosporangium flavigriseum</name>
    <dbReference type="NCBI Taxonomy" id="373681"/>
    <lineage>
        <taxon>Bacteria</taxon>
        <taxon>Bacillati</taxon>
        <taxon>Actinomycetota</taxon>
        <taxon>Actinomycetes</taxon>
        <taxon>Micromonosporales</taxon>
        <taxon>Micromonosporaceae</taxon>
        <taxon>Planosporangium</taxon>
    </lineage>
</organism>
<comment type="caution">
    <text evidence="2">The sequence shown here is derived from an EMBL/GenBank/DDBJ whole genome shotgun (WGS) entry which is preliminary data.</text>
</comment>
<name>A0A8J3LP32_9ACTN</name>
<dbReference type="Proteomes" id="UP000653674">
    <property type="component" value="Unassembled WGS sequence"/>
</dbReference>
<reference evidence="2" key="1">
    <citation type="submission" date="2021-01" db="EMBL/GenBank/DDBJ databases">
        <title>Whole genome shotgun sequence of Planosporangium flavigriseum NBRC 105377.</title>
        <authorList>
            <person name="Komaki H."/>
            <person name="Tamura T."/>
        </authorList>
    </citation>
    <scope>NUCLEOTIDE SEQUENCE</scope>
    <source>
        <strain evidence="2">NBRC 105377</strain>
    </source>
</reference>
<evidence type="ECO:0000313" key="2">
    <source>
        <dbReference type="EMBL" id="GIG74255.1"/>
    </source>
</evidence>
<dbReference type="AlphaFoldDB" id="A0A8J3LP32"/>
<sequence length="91" mass="9352">MDQVVGDVDAGECGGERGRVAHIADDYFDLAGPRNVAQPAGIARQAPDVVTGAQQAGDEPPADVPGGARDQTAHTSRVTRTAGEPPVEFSK</sequence>
<accession>A0A8J3LP32</accession>
<feature type="region of interest" description="Disordered" evidence="1">
    <location>
        <begin position="38"/>
        <end position="91"/>
    </location>
</feature>
<dbReference type="EMBL" id="BONU01000016">
    <property type="protein sequence ID" value="GIG74255.1"/>
    <property type="molecule type" value="Genomic_DNA"/>
</dbReference>
<evidence type="ECO:0000313" key="3">
    <source>
        <dbReference type="Proteomes" id="UP000653674"/>
    </source>
</evidence>
<proteinExistence type="predicted"/>
<gene>
    <name evidence="2" type="ORF">Pfl04_26590</name>
</gene>
<keyword evidence="3" id="KW-1185">Reference proteome</keyword>
<protein>
    <submittedName>
        <fullName evidence="2">Uncharacterized protein</fullName>
    </submittedName>
</protein>
<evidence type="ECO:0000256" key="1">
    <source>
        <dbReference type="SAM" id="MobiDB-lite"/>
    </source>
</evidence>